<feature type="transmembrane region" description="Helical" evidence="1">
    <location>
        <begin position="228"/>
        <end position="250"/>
    </location>
</feature>
<keyword evidence="1" id="KW-0812">Transmembrane</keyword>
<evidence type="ECO:0000313" key="2">
    <source>
        <dbReference type="EMBL" id="KAF5361288.1"/>
    </source>
</evidence>
<dbReference type="Proteomes" id="UP000559256">
    <property type="component" value="Unassembled WGS sequence"/>
</dbReference>
<accession>A0A8H5GAD7</accession>
<keyword evidence="1" id="KW-1133">Transmembrane helix</keyword>
<feature type="transmembrane region" description="Helical" evidence="1">
    <location>
        <begin position="184"/>
        <end position="207"/>
    </location>
</feature>
<keyword evidence="3" id="KW-1185">Reference proteome</keyword>
<feature type="transmembrane region" description="Helical" evidence="1">
    <location>
        <begin position="141"/>
        <end position="164"/>
    </location>
</feature>
<dbReference type="OrthoDB" id="3174319at2759"/>
<protein>
    <submittedName>
        <fullName evidence="2">Uncharacterized protein</fullName>
    </submittedName>
</protein>
<name>A0A8H5GAD7_9AGAR</name>
<organism evidence="2 3">
    <name type="scientific">Tetrapyrgos nigripes</name>
    <dbReference type="NCBI Taxonomy" id="182062"/>
    <lineage>
        <taxon>Eukaryota</taxon>
        <taxon>Fungi</taxon>
        <taxon>Dikarya</taxon>
        <taxon>Basidiomycota</taxon>
        <taxon>Agaricomycotina</taxon>
        <taxon>Agaricomycetes</taxon>
        <taxon>Agaricomycetidae</taxon>
        <taxon>Agaricales</taxon>
        <taxon>Marasmiineae</taxon>
        <taxon>Marasmiaceae</taxon>
        <taxon>Tetrapyrgos</taxon>
    </lineage>
</organism>
<reference evidence="2 3" key="1">
    <citation type="journal article" date="2020" name="ISME J.">
        <title>Uncovering the hidden diversity of litter-decomposition mechanisms in mushroom-forming fungi.</title>
        <authorList>
            <person name="Floudas D."/>
            <person name="Bentzer J."/>
            <person name="Ahren D."/>
            <person name="Johansson T."/>
            <person name="Persson P."/>
            <person name="Tunlid A."/>
        </authorList>
    </citation>
    <scope>NUCLEOTIDE SEQUENCE [LARGE SCALE GENOMIC DNA]</scope>
    <source>
        <strain evidence="2 3">CBS 291.85</strain>
    </source>
</reference>
<keyword evidence="1" id="KW-0472">Membrane</keyword>
<sequence length="342" mass="37455">MSSMPQAQQQSQPLAKSDLDTLKTWLLQVSIAWLLYGVNATLVLTVVYNILSQKRHPSKPQLVLLTLVISMLTVTTAPAILQVWYAMAEIPLVGYNVTDPEAIMRLVVNIYIADTVIDRVNFVIGDGIVVWRAWIMYPQNLLVKSILIICFMASIVGTFVNAGLTAAENLNGSAVFGEKPVGSLMMSVPLLVTNMVATALIGYKAWVHIAEIRKCLKDCGNQIFRAQKVLLLLVESGLIYCGLWIAYSLLTVLENAESVTFQVFYSAMPSLAALYPVLIIMIVSLEKSRVELNDISLSQSIRFASVAQQEGSQAESQTDVVEQGSELLGSSVDITNQIVNPS</sequence>
<gene>
    <name evidence="2" type="ORF">D9758_010265</name>
</gene>
<evidence type="ECO:0000313" key="3">
    <source>
        <dbReference type="Proteomes" id="UP000559256"/>
    </source>
</evidence>
<dbReference type="EMBL" id="JAACJM010000041">
    <property type="protein sequence ID" value="KAF5361288.1"/>
    <property type="molecule type" value="Genomic_DNA"/>
</dbReference>
<comment type="caution">
    <text evidence="2">The sequence shown here is derived from an EMBL/GenBank/DDBJ whole genome shotgun (WGS) entry which is preliminary data.</text>
</comment>
<feature type="transmembrane region" description="Helical" evidence="1">
    <location>
        <begin position="25"/>
        <end position="50"/>
    </location>
</feature>
<evidence type="ECO:0000256" key="1">
    <source>
        <dbReference type="SAM" id="Phobius"/>
    </source>
</evidence>
<feature type="transmembrane region" description="Helical" evidence="1">
    <location>
        <begin position="262"/>
        <end position="283"/>
    </location>
</feature>
<proteinExistence type="predicted"/>
<feature type="transmembrane region" description="Helical" evidence="1">
    <location>
        <begin position="62"/>
        <end position="86"/>
    </location>
</feature>
<feature type="transmembrane region" description="Helical" evidence="1">
    <location>
        <begin position="106"/>
        <end position="129"/>
    </location>
</feature>
<dbReference type="AlphaFoldDB" id="A0A8H5GAD7"/>